<evidence type="ECO:0000256" key="7">
    <source>
        <dbReference type="ARBA" id="ARBA00023125"/>
    </source>
</evidence>
<name>A0A0M3T264_9GAMM</name>
<dbReference type="InterPro" id="IPR044068">
    <property type="entry name" value="CB"/>
</dbReference>
<dbReference type="NCBIfam" id="NF001399">
    <property type="entry name" value="PRK00283.1"/>
    <property type="match status" value="1"/>
</dbReference>
<sequence length="293" mass="33965">MNNNLIDQFIDYYWLTSGASKNTLSAYRSDLNIFNKWLNQKPFTSVDKKLVHDYFSYRKKSNLSAASRSRILTCLHSFFQYLLNNQKMSNDPTEQMDYPKLEKKLPIFLNIQEVEKLIEAPNTNSIYGQRDRAMLELLYSCGLRVSELISLSYHNLNLKEEFVRVHGKGNKERMLPLGEMAIDFLNQYERNSRTLLLKNGQCDSYFLSNRGSAMSRQNFFYIIKSYAATAGITKPISPHSLRHAFATHLVQKGADLRSVQLMLGHSDISSTQLYTHIQNAQLKMQHQKHHPRG</sequence>
<comment type="similarity">
    <text evidence="10">Belongs to the 'phage' integrase family. XerC subfamily.</text>
</comment>
<evidence type="ECO:0000256" key="5">
    <source>
        <dbReference type="ARBA" id="ARBA00022829"/>
    </source>
</evidence>
<dbReference type="InterPro" id="IPR011010">
    <property type="entry name" value="DNA_brk_join_enz"/>
</dbReference>
<dbReference type="InterPro" id="IPR023009">
    <property type="entry name" value="Tyrosine_recombinase_XerC/XerD"/>
</dbReference>
<comment type="function">
    <text evidence="10">Site-specific tyrosine recombinase, which acts by catalyzing the cutting and rejoining of the recombining DNA molecules. The XerC-XerD complex is essential to convert dimers of the bacterial chromosome into monomers to permit their segregation at cell division. It also contributes to the segregational stability of plasmids.</text>
</comment>
<dbReference type="InterPro" id="IPR002104">
    <property type="entry name" value="Integrase_catalytic"/>
</dbReference>
<organism evidence="13 14">
    <name type="scientific">Candidatus Pseudothioglobus singularis PS1</name>
    <dbReference type="NCBI Taxonomy" id="1125411"/>
    <lineage>
        <taxon>Bacteria</taxon>
        <taxon>Pseudomonadati</taxon>
        <taxon>Pseudomonadota</taxon>
        <taxon>Gammaproteobacteria</taxon>
        <taxon>Candidatus Pseudothioglobaceae</taxon>
        <taxon>Candidatus Pseudothioglobus</taxon>
    </lineage>
</organism>
<dbReference type="Pfam" id="PF02899">
    <property type="entry name" value="Phage_int_SAM_1"/>
    <property type="match status" value="1"/>
</dbReference>
<comment type="similarity">
    <text evidence="2">Belongs to the 'phage' integrase family. XerD subfamily.</text>
</comment>
<dbReference type="GO" id="GO:0051301">
    <property type="term" value="P:cell division"/>
    <property type="evidence" value="ECO:0007669"/>
    <property type="project" value="UniProtKB-KW"/>
</dbReference>
<dbReference type="InterPro" id="IPR050090">
    <property type="entry name" value="Tyrosine_recombinase_XerCD"/>
</dbReference>
<keyword evidence="5 10" id="KW-0159">Chromosome partition</keyword>
<dbReference type="InterPro" id="IPR013762">
    <property type="entry name" value="Integrase-like_cat_sf"/>
</dbReference>
<dbReference type="GO" id="GO:0003677">
    <property type="term" value="F:DNA binding"/>
    <property type="evidence" value="ECO:0007669"/>
    <property type="project" value="UniProtKB-UniRule"/>
</dbReference>
<dbReference type="HAMAP" id="MF_01808">
    <property type="entry name" value="Recomb_XerC_XerD"/>
    <property type="match status" value="1"/>
</dbReference>
<dbReference type="InterPro" id="IPR011932">
    <property type="entry name" value="Recomb_XerD"/>
</dbReference>
<dbReference type="CDD" id="cd00798">
    <property type="entry name" value="INT_XerDC_C"/>
    <property type="match status" value="1"/>
</dbReference>
<feature type="active site" evidence="10">
    <location>
        <position position="168"/>
    </location>
</feature>
<evidence type="ECO:0000256" key="2">
    <source>
        <dbReference type="ARBA" id="ARBA00010450"/>
    </source>
</evidence>
<feature type="active site" evidence="10">
    <location>
        <position position="242"/>
    </location>
</feature>
<dbReference type="OrthoDB" id="9801717at2"/>
<evidence type="ECO:0000259" key="12">
    <source>
        <dbReference type="PROSITE" id="PS51900"/>
    </source>
</evidence>
<evidence type="ECO:0000259" key="11">
    <source>
        <dbReference type="PROSITE" id="PS51898"/>
    </source>
</evidence>
<dbReference type="SUPFAM" id="SSF56349">
    <property type="entry name" value="DNA breaking-rejoining enzymes"/>
    <property type="match status" value="1"/>
</dbReference>
<feature type="domain" description="Core-binding (CB)" evidence="12">
    <location>
        <begin position="1"/>
        <end position="83"/>
    </location>
</feature>
<evidence type="ECO:0000256" key="8">
    <source>
        <dbReference type="ARBA" id="ARBA00023172"/>
    </source>
</evidence>
<dbReference type="GO" id="GO:0005737">
    <property type="term" value="C:cytoplasm"/>
    <property type="evidence" value="ECO:0007669"/>
    <property type="project" value="UniProtKB-SubCell"/>
</dbReference>
<dbReference type="Gene3D" id="1.10.443.10">
    <property type="entry name" value="Intergrase catalytic core"/>
    <property type="match status" value="1"/>
</dbReference>
<dbReference type="STRING" id="1125411.W908_06840"/>
<keyword evidence="3 10" id="KW-0963">Cytoplasm</keyword>
<dbReference type="PATRIC" id="fig|1125411.7.peg.1347"/>
<dbReference type="PROSITE" id="PS51898">
    <property type="entry name" value="TYR_RECOMBINASE"/>
    <property type="match status" value="1"/>
</dbReference>
<gene>
    <name evidence="13" type="primary">xerD</name>
    <name evidence="10" type="synonym">xerC</name>
    <name evidence="13" type="ORF">W908_06840</name>
</gene>
<dbReference type="NCBIfam" id="TIGR02225">
    <property type="entry name" value="recomb_XerD"/>
    <property type="match status" value="1"/>
</dbReference>
<proteinExistence type="inferred from homology"/>
<feature type="active site" evidence="10">
    <location>
        <position position="265"/>
    </location>
</feature>
<dbReference type="NCBIfam" id="NF040815">
    <property type="entry name" value="recomb_XerA_Arch"/>
    <property type="match status" value="1"/>
</dbReference>
<dbReference type="GO" id="GO:0009037">
    <property type="term" value="F:tyrosine-based site-specific recombinase activity"/>
    <property type="evidence" value="ECO:0007669"/>
    <property type="project" value="UniProtKB-UniRule"/>
</dbReference>
<feature type="active site" evidence="10">
    <location>
        <position position="144"/>
    </location>
</feature>
<evidence type="ECO:0000256" key="1">
    <source>
        <dbReference type="ARBA" id="ARBA00004496"/>
    </source>
</evidence>
<keyword evidence="8 10" id="KW-0233">DNA recombination</keyword>
<feature type="domain" description="Tyr recombinase" evidence="11">
    <location>
        <begin position="104"/>
        <end position="287"/>
    </location>
</feature>
<feature type="active site" description="O-(3'-phospho-DNA)-tyrosine intermediate" evidence="10">
    <location>
        <position position="274"/>
    </location>
</feature>
<evidence type="ECO:0000256" key="9">
    <source>
        <dbReference type="ARBA" id="ARBA00023306"/>
    </source>
</evidence>
<evidence type="ECO:0000313" key="13">
    <source>
        <dbReference type="EMBL" id="ALE02271.1"/>
    </source>
</evidence>
<feature type="active site" evidence="10">
    <location>
        <position position="239"/>
    </location>
</feature>
<evidence type="ECO:0000256" key="10">
    <source>
        <dbReference type="HAMAP-Rule" id="MF_01808"/>
    </source>
</evidence>
<keyword evidence="7 10" id="KW-0238">DNA-binding</keyword>
<accession>A0A0M3T264</accession>
<dbReference type="InterPro" id="IPR010998">
    <property type="entry name" value="Integrase_recombinase_N"/>
</dbReference>
<keyword evidence="9 10" id="KW-0131">Cell cycle</keyword>
<keyword evidence="6 10" id="KW-0229">DNA integration</keyword>
<dbReference type="GO" id="GO:0007059">
    <property type="term" value="P:chromosome segregation"/>
    <property type="evidence" value="ECO:0007669"/>
    <property type="project" value="UniProtKB-UniRule"/>
</dbReference>
<dbReference type="EMBL" id="CP006911">
    <property type="protein sequence ID" value="ALE02271.1"/>
    <property type="molecule type" value="Genomic_DNA"/>
</dbReference>
<protein>
    <recommendedName>
        <fullName evidence="10">Tyrosine recombinase XerC</fullName>
    </recommendedName>
</protein>
<reference evidence="13 14" key="1">
    <citation type="journal article" date="2015" name="Genome Announc.">
        <title>Genome Sequence of 'Candidatus Thioglobus singularis' Strain PS1, a Mixotroph from the SUP05 Clade of Marine Gammaproteobacteria.</title>
        <authorList>
            <person name="Marshall K.T."/>
            <person name="Morris R.M."/>
        </authorList>
    </citation>
    <scope>NUCLEOTIDE SEQUENCE [LARGE SCALE GENOMIC DNA]</scope>
    <source>
        <strain evidence="13 14">PS1</strain>
    </source>
</reference>
<keyword evidence="4 10" id="KW-0132">Cell division</keyword>
<keyword evidence="14" id="KW-1185">Reference proteome</keyword>
<dbReference type="RefSeq" id="WP_053820472.1">
    <property type="nucleotide sequence ID" value="NZ_CP006911.1"/>
</dbReference>
<evidence type="ECO:0000313" key="14">
    <source>
        <dbReference type="Proteomes" id="UP000068905"/>
    </source>
</evidence>
<dbReference type="PANTHER" id="PTHR30349">
    <property type="entry name" value="PHAGE INTEGRASE-RELATED"/>
    <property type="match status" value="1"/>
</dbReference>
<dbReference type="KEGG" id="tsn:W908_06840"/>
<dbReference type="GO" id="GO:0006313">
    <property type="term" value="P:DNA transposition"/>
    <property type="evidence" value="ECO:0007669"/>
    <property type="project" value="UniProtKB-UniRule"/>
</dbReference>
<dbReference type="Gene3D" id="1.10.150.130">
    <property type="match status" value="1"/>
</dbReference>
<evidence type="ECO:0000256" key="4">
    <source>
        <dbReference type="ARBA" id="ARBA00022618"/>
    </source>
</evidence>
<comment type="subcellular location">
    <subcellularLocation>
        <location evidence="1 10">Cytoplasm</location>
    </subcellularLocation>
</comment>
<evidence type="ECO:0000256" key="3">
    <source>
        <dbReference type="ARBA" id="ARBA00022490"/>
    </source>
</evidence>
<dbReference type="Proteomes" id="UP000068905">
    <property type="component" value="Chromosome"/>
</dbReference>
<dbReference type="InterPro" id="IPR004107">
    <property type="entry name" value="Integrase_SAM-like_N"/>
</dbReference>
<dbReference type="AlphaFoldDB" id="A0A0M3T264"/>
<dbReference type="Pfam" id="PF00589">
    <property type="entry name" value="Phage_integrase"/>
    <property type="match status" value="1"/>
</dbReference>
<dbReference type="PROSITE" id="PS51900">
    <property type="entry name" value="CB"/>
    <property type="match status" value="1"/>
</dbReference>
<comment type="subunit">
    <text evidence="10">Forms a cyclic heterotetrameric complex composed of two molecules of XerC and two molecules of XerD.</text>
</comment>
<dbReference type="PANTHER" id="PTHR30349:SF81">
    <property type="entry name" value="TYROSINE RECOMBINASE XERC"/>
    <property type="match status" value="1"/>
</dbReference>
<evidence type="ECO:0000256" key="6">
    <source>
        <dbReference type="ARBA" id="ARBA00022908"/>
    </source>
</evidence>